<protein>
    <submittedName>
        <fullName evidence="2">Uncharacterized protein</fullName>
    </submittedName>
</protein>
<accession>A0A4S1WI97</accession>
<dbReference type="EMBL" id="SRXU01000005">
    <property type="protein sequence ID" value="TGX41400.1"/>
    <property type="molecule type" value="Genomic_DNA"/>
</dbReference>
<keyword evidence="1" id="KW-0812">Transmembrane</keyword>
<reference evidence="2 3" key="1">
    <citation type="submission" date="2019-04" db="EMBL/GenBank/DDBJ databases">
        <title>Sphingomonas psychrotolerans sp. nov., isolated from soil in the Tianshan Mountains, Xinjiang, China.</title>
        <authorList>
            <person name="Luo Y."/>
            <person name="Sheng H."/>
        </authorList>
    </citation>
    <scope>NUCLEOTIDE SEQUENCE [LARGE SCALE GENOMIC DNA]</scope>
    <source>
        <strain evidence="2 3">KIS18-15</strain>
    </source>
</reference>
<keyword evidence="1" id="KW-1133">Transmembrane helix</keyword>
<keyword evidence="3" id="KW-1185">Reference proteome</keyword>
<organism evidence="2 3">
    <name type="scientific">Sphingomonas naasensis</name>
    <dbReference type="NCBI Taxonomy" id="1344951"/>
    <lineage>
        <taxon>Bacteria</taxon>
        <taxon>Pseudomonadati</taxon>
        <taxon>Pseudomonadota</taxon>
        <taxon>Alphaproteobacteria</taxon>
        <taxon>Sphingomonadales</taxon>
        <taxon>Sphingomonadaceae</taxon>
        <taxon>Sphingomonas</taxon>
    </lineage>
</organism>
<comment type="caution">
    <text evidence="2">The sequence shown here is derived from an EMBL/GenBank/DDBJ whole genome shotgun (WGS) entry which is preliminary data.</text>
</comment>
<dbReference type="RefSeq" id="WP_135985323.1">
    <property type="nucleotide sequence ID" value="NZ_JAASQM010000003.1"/>
</dbReference>
<gene>
    <name evidence="2" type="ORF">E5A74_12235</name>
</gene>
<feature type="transmembrane region" description="Helical" evidence="1">
    <location>
        <begin position="40"/>
        <end position="58"/>
    </location>
</feature>
<evidence type="ECO:0000313" key="3">
    <source>
        <dbReference type="Proteomes" id="UP000309848"/>
    </source>
</evidence>
<evidence type="ECO:0000256" key="1">
    <source>
        <dbReference type="SAM" id="Phobius"/>
    </source>
</evidence>
<evidence type="ECO:0000313" key="2">
    <source>
        <dbReference type="EMBL" id="TGX41400.1"/>
    </source>
</evidence>
<keyword evidence="1" id="KW-0472">Membrane</keyword>
<name>A0A4S1WI97_9SPHN</name>
<dbReference type="AlphaFoldDB" id="A0A4S1WI97"/>
<proteinExistence type="predicted"/>
<dbReference type="Proteomes" id="UP000309848">
    <property type="component" value="Unassembled WGS sequence"/>
</dbReference>
<sequence>MTLGERLKQSLAVGAAGAVGSVLSDLNHVGASLRHDAPIVFGIVTAIWFVGLSIRDVLGSR</sequence>